<dbReference type="InterPro" id="IPR032710">
    <property type="entry name" value="NTF2-like_dom_sf"/>
</dbReference>
<dbReference type="AlphaFoldDB" id="A0A1L7XGP7"/>
<name>A0A1L7XGP7_9HELO</name>
<protein>
    <recommendedName>
        <fullName evidence="3">SnoaL-like domain-containing protein</fullName>
    </recommendedName>
</protein>
<evidence type="ECO:0000313" key="2">
    <source>
        <dbReference type="Proteomes" id="UP000184330"/>
    </source>
</evidence>
<dbReference type="Proteomes" id="UP000184330">
    <property type="component" value="Unassembled WGS sequence"/>
</dbReference>
<proteinExistence type="predicted"/>
<dbReference type="Gene3D" id="3.10.450.50">
    <property type="match status" value="1"/>
</dbReference>
<dbReference type="EMBL" id="FJOG01000026">
    <property type="protein sequence ID" value="CZR64192.1"/>
    <property type="molecule type" value="Genomic_DNA"/>
</dbReference>
<evidence type="ECO:0000313" key="1">
    <source>
        <dbReference type="EMBL" id="CZR64192.1"/>
    </source>
</evidence>
<gene>
    <name evidence="1" type="ORF">PAC_14089</name>
</gene>
<sequence>MYKHTKSRLALALTTRASTVDAFLNLHDPVLGIAQQRPYCPARPASPEFQRAALCSFISEIFFEQNGITTAFENFISPDYIQHSLFILSGRNNTLSLLESLGGGTYTGVIIAILHVMFDSPFGMMHYKFQVPGQQPQAFMHLWRFNGTCIEEHRDVIQSLPANATSPIALFQRSGEFVLAG</sequence>
<dbReference type="SUPFAM" id="SSF54427">
    <property type="entry name" value="NTF2-like"/>
    <property type="match status" value="1"/>
</dbReference>
<dbReference type="OrthoDB" id="2820488at2759"/>
<evidence type="ECO:0008006" key="3">
    <source>
        <dbReference type="Google" id="ProtNLM"/>
    </source>
</evidence>
<reference evidence="1 2" key="1">
    <citation type="submission" date="2016-03" db="EMBL/GenBank/DDBJ databases">
        <authorList>
            <person name="Ploux O."/>
        </authorList>
    </citation>
    <scope>NUCLEOTIDE SEQUENCE [LARGE SCALE GENOMIC DNA]</scope>
    <source>
        <strain evidence="1 2">UAMH 11012</strain>
    </source>
</reference>
<keyword evidence="2" id="KW-1185">Reference proteome</keyword>
<accession>A0A1L7XGP7</accession>
<organism evidence="1 2">
    <name type="scientific">Phialocephala subalpina</name>
    <dbReference type="NCBI Taxonomy" id="576137"/>
    <lineage>
        <taxon>Eukaryota</taxon>
        <taxon>Fungi</taxon>
        <taxon>Dikarya</taxon>
        <taxon>Ascomycota</taxon>
        <taxon>Pezizomycotina</taxon>
        <taxon>Leotiomycetes</taxon>
        <taxon>Helotiales</taxon>
        <taxon>Mollisiaceae</taxon>
        <taxon>Phialocephala</taxon>
        <taxon>Phialocephala fortinii species complex</taxon>
    </lineage>
</organism>